<dbReference type="PANTHER" id="PTHR39178:SF1">
    <property type="entry name" value="RIBOSOMAL-PROCESSING CYSTEINE PROTEASE PRP"/>
    <property type="match status" value="1"/>
</dbReference>
<dbReference type="AlphaFoldDB" id="C0GEV0"/>
<keyword evidence="8" id="KW-1185">Reference proteome</keyword>
<evidence type="ECO:0000256" key="1">
    <source>
        <dbReference type="ARBA" id="ARBA00022517"/>
    </source>
</evidence>
<proteinExistence type="inferred from homology"/>
<evidence type="ECO:0000256" key="4">
    <source>
        <dbReference type="ARBA" id="ARBA00022807"/>
    </source>
</evidence>
<evidence type="ECO:0000256" key="2">
    <source>
        <dbReference type="ARBA" id="ARBA00022670"/>
    </source>
</evidence>
<comment type="similarity">
    <text evidence="5">Belongs to the Prp family.</text>
</comment>
<dbReference type="STRING" id="555088.DealDRAFT_1009"/>
<dbReference type="InterPro" id="IPR036764">
    <property type="entry name" value="Peptidase_Prp_sf"/>
</dbReference>
<evidence type="ECO:0000313" key="8">
    <source>
        <dbReference type="Proteomes" id="UP000006443"/>
    </source>
</evidence>
<dbReference type="Proteomes" id="UP000006443">
    <property type="component" value="Unassembled WGS sequence"/>
</dbReference>
<dbReference type="PANTHER" id="PTHR39178">
    <property type="entry name" value="HYPOTHETICAL RIBOSOME-ASSOCIATED PROTEIN"/>
    <property type="match status" value="1"/>
</dbReference>
<reference evidence="7 8" key="1">
    <citation type="submission" date="2009-02" db="EMBL/GenBank/DDBJ databases">
        <title>Sequencing of the draft genome and assembly of Dethiobacter alkaliphilus AHT 1.</title>
        <authorList>
            <consortium name="US DOE Joint Genome Institute (JGI-PGF)"/>
            <person name="Lucas S."/>
            <person name="Copeland A."/>
            <person name="Lapidus A."/>
            <person name="Glavina del Rio T."/>
            <person name="Dalin E."/>
            <person name="Tice H."/>
            <person name="Bruce D."/>
            <person name="Goodwin L."/>
            <person name="Pitluck S."/>
            <person name="Larimer F."/>
            <person name="Land M.L."/>
            <person name="Hauser L."/>
            <person name="Muyzer G."/>
        </authorList>
    </citation>
    <scope>NUCLEOTIDE SEQUENCE [LARGE SCALE GENOMIC DNA]</scope>
    <source>
        <strain evidence="7 8">AHT 1</strain>
    </source>
</reference>
<dbReference type="InterPro" id="IPR007422">
    <property type="entry name" value="Peptidase_Prp"/>
</dbReference>
<sequence length="107" mass="11520">MIHVRVKRAGGMISRVTVSGHAGSAPKGEDLICSAVSALVQTFYFSLQRLLQLDVNADVRDGYLAVSIPAEIQAETEAKVALLANSMLVGLEEIDRSYPGFLKVSEE</sequence>
<dbReference type="OrthoDB" id="48998at2"/>
<dbReference type="RefSeq" id="WP_008515453.1">
    <property type="nucleotide sequence ID" value="NZ_ACJM01000004.1"/>
</dbReference>
<name>C0GEV0_DETAL</name>
<keyword evidence="2" id="KW-0645">Protease</keyword>
<gene>
    <name evidence="7" type="ORF">DealDRAFT_1009</name>
</gene>
<keyword evidence="4" id="KW-0788">Thiol protease</keyword>
<dbReference type="SUPFAM" id="SSF118010">
    <property type="entry name" value="TM1457-like"/>
    <property type="match status" value="1"/>
</dbReference>
<evidence type="ECO:0000256" key="5">
    <source>
        <dbReference type="ARBA" id="ARBA00044503"/>
    </source>
</evidence>
<dbReference type="eggNOG" id="COG2868">
    <property type="taxonomic scope" value="Bacteria"/>
</dbReference>
<dbReference type="GO" id="GO:0042254">
    <property type="term" value="P:ribosome biogenesis"/>
    <property type="evidence" value="ECO:0007669"/>
    <property type="project" value="UniProtKB-KW"/>
</dbReference>
<evidence type="ECO:0000256" key="3">
    <source>
        <dbReference type="ARBA" id="ARBA00022801"/>
    </source>
</evidence>
<dbReference type="GO" id="GO:0006508">
    <property type="term" value="P:proteolysis"/>
    <property type="evidence" value="ECO:0007669"/>
    <property type="project" value="UniProtKB-KW"/>
</dbReference>
<dbReference type="Pfam" id="PF04327">
    <property type="entry name" value="Peptidase_Prp"/>
    <property type="match status" value="1"/>
</dbReference>
<protein>
    <recommendedName>
        <fullName evidence="6">Ribosomal processing cysteine protease Prp</fullName>
    </recommendedName>
</protein>
<dbReference type="Gene3D" id="3.30.70.1490">
    <property type="entry name" value="Cysteine protease Prp"/>
    <property type="match status" value="1"/>
</dbReference>
<accession>C0GEV0</accession>
<dbReference type="GO" id="GO:0008234">
    <property type="term" value="F:cysteine-type peptidase activity"/>
    <property type="evidence" value="ECO:0007669"/>
    <property type="project" value="UniProtKB-KW"/>
</dbReference>
<keyword evidence="1" id="KW-0690">Ribosome biogenesis</keyword>
<keyword evidence="3" id="KW-0378">Hydrolase</keyword>
<dbReference type="CDD" id="cd16332">
    <property type="entry name" value="Prp-like"/>
    <property type="match status" value="1"/>
</dbReference>
<evidence type="ECO:0000256" key="6">
    <source>
        <dbReference type="ARBA" id="ARBA00044538"/>
    </source>
</evidence>
<dbReference type="EMBL" id="ACJM01000004">
    <property type="protein sequence ID" value="EEG78132.1"/>
    <property type="molecule type" value="Genomic_DNA"/>
</dbReference>
<evidence type="ECO:0000313" key="7">
    <source>
        <dbReference type="EMBL" id="EEG78132.1"/>
    </source>
</evidence>
<comment type="caution">
    <text evidence="7">The sequence shown here is derived from an EMBL/GenBank/DDBJ whole genome shotgun (WGS) entry which is preliminary data.</text>
</comment>
<organism evidence="7 8">
    <name type="scientific">Dethiobacter alkaliphilus AHT 1</name>
    <dbReference type="NCBI Taxonomy" id="555088"/>
    <lineage>
        <taxon>Bacteria</taxon>
        <taxon>Bacillati</taxon>
        <taxon>Bacillota</taxon>
        <taxon>Dethiobacteria</taxon>
        <taxon>Dethiobacterales</taxon>
        <taxon>Dethiobacteraceae</taxon>
        <taxon>Dethiobacter</taxon>
    </lineage>
</organism>